<dbReference type="EMBL" id="FNNC01000001">
    <property type="protein sequence ID" value="SDW12971.1"/>
    <property type="molecule type" value="Genomic_DNA"/>
</dbReference>
<sequence>MNKKQKKQLDNLIIDYLRDRGKSHELKVADDLSERFEGKLHAATVLVRIDRMKKSNELRHEAKAVHDTMVWAKKL</sequence>
<accession>A0A1H2R0R5</accession>
<dbReference type="STRING" id="1122204.SAMN05421781_0544"/>
<evidence type="ECO:0000313" key="1">
    <source>
        <dbReference type="EMBL" id="SDW12971.1"/>
    </source>
</evidence>
<gene>
    <name evidence="1" type="ORF">SAMN05421781_0544</name>
</gene>
<evidence type="ECO:0000313" key="2">
    <source>
        <dbReference type="Proteomes" id="UP000199488"/>
    </source>
</evidence>
<keyword evidence="2" id="KW-1185">Reference proteome</keyword>
<dbReference type="Proteomes" id="UP000199488">
    <property type="component" value="Unassembled WGS sequence"/>
</dbReference>
<protein>
    <submittedName>
        <fullName evidence="1">Uncharacterized protein</fullName>
    </submittedName>
</protein>
<dbReference type="RefSeq" id="WP_091610809.1">
    <property type="nucleotide sequence ID" value="NZ_FNNC01000001.1"/>
</dbReference>
<dbReference type="AlphaFoldDB" id="A0A1H2R0R5"/>
<reference evidence="1 2" key="1">
    <citation type="submission" date="2016-10" db="EMBL/GenBank/DDBJ databases">
        <authorList>
            <person name="de Groot N.N."/>
        </authorList>
    </citation>
    <scope>NUCLEOTIDE SEQUENCE [LARGE SCALE GENOMIC DNA]</scope>
    <source>
        <strain evidence="1 2">DSM 23126</strain>
    </source>
</reference>
<organism evidence="1 2">
    <name type="scientific">Marinococcus luteus</name>
    <dbReference type="NCBI Taxonomy" id="1122204"/>
    <lineage>
        <taxon>Bacteria</taxon>
        <taxon>Bacillati</taxon>
        <taxon>Bacillota</taxon>
        <taxon>Bacilli</taxon>
        <taxon>Bacillales</taxon>
        <taxon>Bacillaceae</taxon>
        <taxon>Marinococcus</taxon>
    </lineage>
</organism>
<dbReference type="OrthoDB" id="2970068at2"/>
<name>A0A1H2R0R5_9BACI</name>
<proteinExistence type="predicted"/>